<sequence length="1667" mass="191850">MNAKEFLATRIIPDFEKNLINTLQSVYKGEASHELLTPRNAEVGLVLLGQLEGYTVDRNDYTTDIKFGSPRYEGMVKLLPDNEWDDPEMYNLLRYIYGDEKAVYVRIAWKKFPRLSYQKGYYRRSFRSPGKRELYLPNQLDFLVNTIFQVYQRDYGDIYTYTAYDTSITEQIIWDHQESMSYLYYIWAAALDEGNEEVYKLVEDIVFNKEETGKVTHNIIKALLTSEREDCWQLVEKLLIAAQRQEGLRQSIVESIDTSTIGAFKHMLKVIADNKLARFAAVIRAIDVWAGVSWEAEKESAIHAFLGKACTYMFDTAKIPEGIQSKNNADVYMALWAQGVHDLELTLPYLHELMQSTSEEKRVIAVKFAMEASHFQLDLPVIMAGLEDESLAVNGLAVNMLIMRMYYNAKHYDTYYPGLFDKLHQILKRSEVKEKNYNGIAFSWLHISYSRSNVLSAMLSLVLEKSERLDIVLSYYDEMALDVKEKLAKVLLPGFAVYYWDSNKTETPVTGFQRDFAMRILKEKGEFLQKTAFNVLDTLQLNADENAVLVDMLKRKSSGMRSRAIGVLLNQQDELLLHAVTALLQGDVEQRLAGLDIASQCKQRNRLTAELTPLLLAFKDRKNISPKEEILLKELSTDSAIVYNEENGYGLYNPALIQEPVKPLVDPHDYYGQCVAEIPFGFSQPTTYIQQELRKLIELFLANQDYEYEVETWDEAKHKLLLGNGFRSKYVRMPEGLSPGEKYASYPLPEVWKQWFEASGLQPIDLFLLDEIALKPQYFYGFNNAEPFVFDFIPKLNDYLPAEITKEVRTGKLHLIANAFSALRLIFPYAERTAYLIGATTRLFARIPEERLATGNYNYGWQSEQHLNWFLQKIYLSQIPDHLVAAVWQIYHWRQFSGLKENIPVYLAPLELFCKAFSLGIIPESEMYRGLLSRSVIRDLSTSRRTSVQRDYFTRYPFLQDMYLRVREHLLDIELKRGDSATPVSSFVADIERLEGIHRFAQILAGLGKDTLHKGYMYAADSRNKQQLFSSLLKRCYPAPADTQAQFDVTMQAISAKEERLIEAAVYAPQWQKLVSAYLNWKGLDTAIWWLHVHTKSDAYAAQNADLESAVALYTSIELQDFKDGAVDKEWFRQAYKEIGKDRWQKVYNAAKYISDGNGHRRARLYADVITGDLKIKEVTQKVKEKRDQDYLRMYGLIPLSKANPQKDILARYEYIQQFKKESKQFGAQKQTSEGIAIRIAMENLARNAGYADPIRLSWAMETKQVQSILSKETQVQYDDVLIGLIIEEDGEADVVAFKGDKKLAAIPAKFRKDKKVLELQEFKKTLKEQFRRSRKSLEEAMVRGDAFEAAELATLFTHPVIAKHLEKLVFVTRKGHGFWQDNTLVSPAKQITKIAADDQIRIAHCTDLYASGTWGDYQHYCFEQHLQQPFKQIFRELYTPLAEELEEQSISRRYAGHQVQPAKTVALLKSRGWKVDHEEGLQKAFHQEGFVVKMYAEANWFSPAEVESPVLEQVIFHDLKTYRNVAFKDIDPRIFSEVMRDIDLVVSVAHVGGVDPEASHSTIEMRAVLLKETTRLFKLDNVSVVGNHAKIKGQYGEYSVHLGSAIVHMMPGRYLSILPVHSQQRGRLFLPFADDDPKSAEVMAKVLLLARDKEIQDPTIIQQLTF</sequence>
<accession>A0A3E1NSS4</accession>
<feature type="domain" description="DUF4132" evidence="1">
    <location>
        <begin position="1302"/>
        <end position="1474"/>
    </location>
</feature>
<feature type="domain" description="DUF5724" evidence="2">
    <location>
        <begin position="80"/>
        <end position="1261"/>
    </location>
</feature>
<dbReference type="Proteomes" id="UP000261174">
    <property type="component" value="Unassembled WGS sequence"/>
</dbReference>
<reference evidence="4 5" key="1">
    <citation type="submission" date="2018-08" db="EMBL/GenBank/DDBJ databases">
        <title>Chitinophaga sp. K20C18050901, a novel bacterium isolated from forest soil.</title>
        <authorList>
            <person name="Wang C."/>
        </authorList>
    </citation>
    <scope>NUCLEOTIDE SEQUENCE [LARGE SCALE GENOMIC DNA]</scope>
    <source>
        <strain evidence="4 5">K20C18050901</strain>
    </source>
</reference>
<dbReference type="InterPro" id="IPR025406">
    <property type="entry name" value="DUF4132"/>
</dbReference>
<feature type="domain" description="DUF7737" evidence="3">
    <location>
        <begin position="1564"/>
        <end position="1665"/>
    </location>
</feature>
<evidence type="ECO:0000313" key="5">
    <source>
        <dbReference type="Proteomes" id="UP000261174"/>
    </source>
</evidence>
<dbReference type="RefSeq" id="WP_116857577.1">
    <property type="nucleotide sequence ID" value="NZ_QTJV01000019.1"/>
</dbReference>
<gene>
    <name evidence="4" type="ORF">DXN04_32420</name>
</gene>
<evidence type="ECO:0000259" key="3">
    <source>
        <dbReference type="Pfam" id="PF24879"/>
    </source>
</evidence>
<name>A0A3E1NSS4_9BACT</name>
<dbReference type="InterPro" id="IPR043782">
    <property type="entry name" value="DUF5724"/>
</dbReference>
<proteinExistence type="predicted"/>
<evidence type="ECO:0000313" key="4">
    <source>
        <dbReference type="EMBL" id="RFM30818.1"/>
    </source>
</evidence>
<dbReference type="Pfam" id="PF18991">
    <property type="entry name" value="DUF5724"/>
    <property type="match status" value="1"/>
</dbReference>
<keyword evidence="5" id="KW-1185">Reference proteome</keyword>
<dbReference type="Pfam" id="PF24879">
    <property type="entry name" value="DUF7737"/>
    <property type="match status" value="1"/>
</dbReference>
<protein>
    <submittedName>
        <fullName evidence="4">DUF4132 domain-containing protein</fullName>
    </submittedName>
</protein>
<dbReference type="InterPro" id="IPR056639">
    <property type="entry name" value="DUF7737"/>
</dbReference>
<evidence type="ECO:0000259" key="2">
    <source>
        <dbReference type="Pfam" id="PF18991"/>
    </source>
</evidence>
<evidence type="ECO:0000259" key="1">
    <source>
        <dbReference type="Pfam" id="PF13569"/>
    </source>
</evidence>
<dbReference type="EMBL" id="QTJV01000019">
    <property type="protein sequence ID" value="RFM30818.1"/>
    <property type="molecule type" value="Genomic_DNA"/>
</dbReference>
<organism evidence="4 5">
    <name type="scientific">Chitinophaga silvisoli</name>
    <dbReference type="NCBI Taxonomy" id="2291814"/>
    <lineage>
        <taxon>Bacteria</taxon>
        <taxon>Pseudomonadati</taxon>
        <taxon>Bacteroidota</taxon>
        <taxon>Chitinophagia</taxon>
        <taxon>Chitinophagales</taxon>
        <taxon>Chitinophagaceae</taxon>
        <taxon>Chitinophaga</taxon>
    </lineage>
</organism>
<comment type="caution">
    <text evidence="4">The sequence shown here is derived from an EMBL/GenBank/DDBJ whole genome shotgun (WGS) entry which is preliminary data.</text>
</comment>
<dbReference type="Pfam" id="PF13569">
    <property type="entry name" value="DUF4132"/>
    <property type="match status" value="1"/>
</dbReference>
<dbReference type="OrthoDB" id="9763697at2"/>